<sequence>MKPPRVLVTSSSRLVFTRNWRPVPCGRRDFGFRPPGVTFPISMTAGSKANAPSTRPRIPIIAPDVGSDVYQETAMKSEAALEESLEKAIYRCRFLAFFGVCGSLVGSFLCFIKLWCNGIQEQNGRSCTLKPSRKDFLNNLLPNVTMINH</sequence>
<keyword evidence="3" id="KW-1185">Reference proteome</keyword>
<accession>A0A822Y0H4</accession>
<gene>
    <name evidence="2" type="ORF">HUJ06_026465</name>
</gene>
<dbReference type="EMBL" id="DUZY01000001">
    <property type="protein sequence ID" value="DAD25001.1"/>
    <property type="molecule type" value="Genomic_DNA"/>
</dbReference>
<comment type="caution">
    <text evidence="2">The sequence shown here is derived from an EMBL/GenBank/DDBJ whole genome shotgun (WGS) entry which is preliminary data.</text>
</comment>
<keyword evidence="1" id="KW-1133">Transmembrane helix</keyword>
<organism evidence="2 3">
    <name type="scientific">Nelumbo nucifera</name>
    <name type="common">Sacred lotus</name>
    <dbReference type="NCBI Taxonomy" id="4432"/>
    <lineage>
        <taxon>Eukaryota</taxon>
        <taxon>Viridiplantae</taxon>
        <taxon>Streptophyta</taxon>
        <taxon>Embryophyta</taxon>
        <taxon>Tracheophyta</taxon>
        <taxon>Spermatophyta</taxon>
        <taxon>Magnoliopsida</taxon>
        <taxon>Proteales</taxon>
        <taxon>Nelumbonaceae</taxon>
        <taxon>Nelumbo</taxon>
    </lineage>
</organism>
<keyword evidence="1" id="KW-0472">Membrane</keyword>
<feature type="transmembrane region" description="Helical" evidence="1">
    <location>
        <begin position="94"/>
        <end position="115"/>
    </location>
</feature>
<name>A0A822Y0H4_NELNU</name>
<protein>
    <recommendedName>
        <fullName evidence="4">Transmembrane protein</fullName>
    </recommendedName>
</protein>
<keyword evidence="1" id="KW-0812">Transmembrane</keyword>
<reference evidence="2 3" key="1">
    <citation type="journal article" date="2020" name="Mol. Biol. Evol.">
        <title>Distinct Expression and Methylation Patterns for Genes with Different Fates following a Single Whole-Genome Duplication in Flowering Plants.</title>
        <authorList>
            <person name="Shi T."/>
            <person name="Rahmani R.S."/>
            <person name="Gugger P.F."/>
            <person name="Wang M."/>
            <person name="Li H."/>
            <person name="Zhang Y."/>
            <person name="Li Z."/>
            <person name="Wang Q."/>
            <person name="Van de Peer Y."/>
            <person name="Marchal K."/>
            <person name="Chen J."/>
        </authorList>
    </citation>
    <scope>NUCLEOTIDE SEQUENCE [LARGE SCALE GENOMIC DNA]</scope>
    <source>
        <tissue evidence="2">Leaf</tissue>
    </source>
</reference>
<dbReference type="PANTHER" id="PTHR31721">
    <property type="entry name" value="OS06G0710300 PROTEIN"/>
    <property type="match status" value="1"/>
</dbReference>
<dbReference type="Proteomes" id="UP000607653">
    <property type="component" value="Unassembled WGS sequence"/>
</dbReference>
<evidence type="ECO:0008006" key="4">
    <source>
        <dbReference type="Google" id="ProtNLM"/>
    </source>
</evidence>
<proteinExistence type="predicted"/>
<dbReference type="AlphaFoldDB" id="A0A822Y0H4"/>
<evidence type="ECO:0000256" key="1">
    <source>
        <dbReference type="SAM" id="Phobius"/>
    </source>
</evidence>
<evidence type="ECO:0000313" key="2">
    <source>
        <dbReference type="EMBL" id="DAD25001.1"/>
    </source>
</evidence>
<evidence type="ECO:0000313" key="3">
    <source>
        <dbReference type="Proteomes" id="UP000607653"/>
    </source>
</evidence>
<dbReference type="PANTHER" id="PTHR31721:SF4">
    <property type="entry name" value="OS06G0710300 PROTEIN"/>
    <property type="match status" value="1"/>
</dbReference>